<name>A0ABQ0A6K5_9GAMM</name>
<dbReference type="EMBL" id="BAABWN010000003">
    <property type="protein sequence ID" value="GAA6167266.1"/>
    <property type="molecule type" value="Genomic_DNA"/>
</dbReference>
<organism evidence="1 2">
    <name type="scientific">Sessilibacter corallicola</name>
    <dbReference type="NCBI Taxonomy" id="2904075"/>
    <lineage>
        <taxon>Bacteria</taxon>
        <taxon>Pseudomonadati</taxon>
        <taxon>Pseudomonadota</taxon>
        <taxon>Gammaproteobacteria</taxon>
        <taxon>Cellvibrionales</taxon>
        <taxon>Cellvibrionaceae</taxon>
        <taxon>Sessilibacter</taxon>
    </lineage>
</organism>
<evidence type="ECO:0000313" key="2">
    <source>
        <dbReference type="Proteomes" id="UP001465153"/>
    </source>
</evidence>
<evidence type="ECO:0000313" key="1">
    <source>
        <dbReference type="EMBL" id="GAA6167266.1"/>
    </source>
</evidence>
<proteinExistence type="predicted"/>
<dbReference type="Proteomes" id="UP001465153">
    <property type="component" value="Unassembled WGS sequence"/>
</dbReference>
<protein>
    <recommendedName>
        <fullName evidence="3">TonB C-terminal domain-containing protein</fullName>
    </recommendedName>
</protein>
<evidence type="ECO:0008006" key="3">
    <source>
        <dbReference type="Google" id="ProtNLM"/>
    </source>
</evidence>
<dbReference type="InterPro" id="IPR011990">
    <property type="entry name" value="TPR-like_helical_dom_sf"/>
</dbReference>
<comment type="caution">
    <text evidence="1">The sequence shown here is derived from an EMBL/GenBank/DDBJ whole genome shotgun (WGS) entry which is preliminary data.</text>
</comment>
<dbReference type="Gene3D" id="3.30.1150.10">
    <property type="match status" value="1"/>
</dbReference>
<reference evidence="1 2" key="1">
    <citation type="submission" date="2024-04" db="EMBL/GenBank/DDBJ databases">
        <title>Draft genome sequence of Sessilibacter corallicola NBRC 116591.</title>
        <authorList>
            <person name="Miyakawa T."/>
            <person name="Kusuya Y."/>
            <person name="Miura T."/>
        </authorList>
    </citation>
    <scope>NUCLEOTIDE SEQUENCE [LARGE SCALE GENOMIC DNA]</scope>
    <source>
        <strain evidence="1 2">KU-00831-HH</strain>
    </source>
</reference>
<gene>
    <name evidence="1" type="ORF">NBRC116591_10760</name>
</gene>
<sequence length="406" mass="45556">MIAGYSLSSAAEVAPNDLTDSTNFTESETVIDSASVEKQIQRIESEQGPFGAGLSEHLQSLATQYQNDGLHEEALTVFNRAIHVQRINGGLYDLSQAPMIEQAIQSHIAVGDWGEASKRHEHLFWLHQRNFGQDDPRMLPILEKLSSWHLNAYSLNRGPVASHLLNAYSLLQSSVSLISTNFGENDTRLINPLRGIAISNYYFATLTLDQIQQKATISTGPSNAAEAERRARLEQFARNSYYSGKTAMLKILDIFEKNEGTDPVEVMVAQVQLGDWYTMFNLPNSAQKEYESALSLVLKNDSHEPLAQTARDLFSKPVALPDLPVFETEVFDNNEPHDYVLVKFDVNERGQTRNIDIIESEPSDSVGLRVNIRRALKSAKFRPRYEDGKAVKTEGLVHRYVFPKKS</sequence>
<dbReference type="SUPFAM" id="SSF74653">
    <property type="entry name" value="TolA/TonB C-terminal domain"/>
    <property type="match status" value="1"/>
</dbReference>
<dbReference type="SUPFAM" id="SSF48452">
    <property type="entry name" value="TPR-like"/>
    <property type="match status" value="1"/>
</dbReference>
<keyword evidence="2" id="KW-1185">Reference proteome</keyword>
<dbReference type="Gene3D" id="1.25.40.10">
    <property type="entry name" value="Tetratricopeptide repeat domain"/>
    <property type="match status" value="1"/>
</dbReference>
<accession>A0ABQ0A6K5</accession>